<dbReference type="Proteomes" id="UP001154078">
    <property type="component" value="Chromosome 1"/>
</dbReference>
<organism evidence="4 5">
    <name type="scientific">Brassicogethes aeneus</name>
    <name type="common">Rape pollen beetle</name>
    <name type="synonym">Meligethes aeneus</name>
    <dbReference type="NCBI Taxonomy" id="1431903"/>
    <lineage>
        <taxon>Eukaryota</taxon>
        <taxon>Metazoa</taxon>
        <taxon>Ecdysozoa</taxon>
        <taxon>Arthropoda</taxon>
        <taxon>Hexapoda</taxon>
        <taxon>Insecta</taxon>
        <taxon>Pterygota</taxon>
        <taxon>Neoptera</taxon>
        <taxon>Endopterygota</taxon>
        <taxon>Coleoptera</taxon>
        <taxon>Polyphaga</taxon>
        <taxon>Cucujiformia</taxon>
        <taxon>Nitidulidae</taxon>
        <taxon>Meligethinae</taxon>
        <taxon>Brassicogethes</taxon>
    </lineage>
</organism>
<evidence type="ECO:0000256" key="2">
    <source>
        <dbReference type="SAM" id="SignalP"/>
    </source>
</evidence>
<dbReference type="AlphaFoldDB" id="A0A9P0FB57"/>
<dbReference type="OrthoDB" id="4781at2759"/>
<comment type="similarity">
    <text evidence="1">Belongs to the glycosyl hydrolase 16 family.</text>
</comment>
<dbReference type="GO" id="GO:0005975">
    <property type="term" value="P:carbohydrate metabolic process"/>
    <property type="evidence" value="ECO:0007669"/>
    <property type="project" value="InterPro"/>
</dbReference>
<sequence length="376" mass="42416">MKLEILILSLFAIYVRSKSVDLCGTSLTTVSGTHAPKQVCAGELIFEDDFDTLDLKKWQHELTLGGGGNWEFQYYNNNRTNSYVENGILHIKPTLLADEKGEAFLTSGTLEIYGGSPQDQCTNPLFYGCSRTGSPVNILNPIKSARIRTINSFAFTYGKVEVRAKIPAGDWLWPAIWLMPKWFQYSLWPASGEIDIMESRGNRDLISSENGQNIGTKLVGSTLHFGPNTDYNRYMHAHYEKTLQEGYDAAFHNYQLNWTPDGITFSIDDEVIGEVRPTDQGFWNLGELDKTNLENPWKGGSKMAPFDEEFYLILNLAVGGTTYFPDTVTNPGGKPWSNTSPKAATDFWNGRNQWLPTWKNDGSTHFQVDYVRVWAV</sequence>
<keyword evidence="2" id="KW-0732">Signal</keyword>
<evidence type="ECO:0000313" key="4">
    <source>
        <dbReference type="EMBL" id="CAH0546480.1"/>
    </source>
</evidence>
<keyword evidence="5" id="KW-1185">Reference proteome</keyword>
<dbReference type="PANTHER" id="PTHR10963:SF55">
    <property type="entry name" value="GLYCOSIDE HYDROLASE FAMILY 16 PROTEIN"/>
    <property type="match status" value="1"/>
</dbReference>
<name>A0A9P0FB57_BRAAE</name>
<dbReference type="SUPFAM" id="SSF49899">
    <property type="entry name" value="Concanavalin A-like lectins/glucanases"/>
    <property type="match status" value="1"/>
</dbReference>
<dbReference type="Gene3D" id="2.60.120.200">
    <property type="match status" value="1"/>
</dbReference>
<dbReference type="GO" id="GO:0004553">
    <property type="term" value="F:hydrolase activity, hydrolyzing O-glycosyl compounds"/>
    <property type="evidence" value="ECO:0007669"/>
    <property type="project" value="InterPro"/>
</dbReference>
<dbReference type="InterPro" id="IPR013320">
    <property type="entry name" value="ConA-like_dom_sf"/>
</dbReference>
<evidence type="ECO:0000313" key="5">
    <source>
        <dbReference type="Proteomes" id="UP001154078"/>
    </source>
</evidence>
<evidence type="ECO:0000256" key="1">
    <source>
        <dbReference type="ARBA" id="ARBA00006865"/>
    </source>
</evidence>
<dbReference type="Pfam" id="PF00722">
    <property type="entry name" value="Glyco_hydro_16"/>
    <property type="match status" value="1"/>
</dbReference>
<gene>
    <name evidence="4" type="ORF">MELIAE_LOCUS637</name>
</gene>
<dbReference type="PANTHER" id="PTHR10963">
    <property type="entry name" value="GLYCOSYL HYDROLASE-RELATED"/>
    <property type="match status" value="1"/>
</dbReference>
<proteinExistence type="inferred from homology"/>
<dbReference type="FunFam" id="2.60.120.200:FF:000217">
    <property type="entry name" value="Gram-negative bacteria-binding protein"/>
    <property type="match status" value="1"/>
</dbReference>
<accession>A0A9P0FB57</accession>
<dbReference type="InterPro" id="IPR050546">
    <property type="entry name" value="Glycosyl_Hydrlase_16"/>
</dbReference>
<feature type="signal peptide" evidence="2">
    <location>
        <begin position="1"/>
        <end position="17"/>
    </location>
</feature>
<dbReference type="CDD" id="cd08024">
    <property type="entry name" value="GH16_CCF"/>
    <property type="match status" value="1"/>
</dbReference>
<protein>
    <recommendedName>
        <fullName evidence="3">GH16 domain-containing protein</fullName>
    </recommendedName>
</protein>
<dbReference type="EMBL" id="OV121132">
    <property type="protein sequence ID" value="CAH0546480.1"/>
    <property type="molecule type" value="Genomic_DNA"/>
</dbReference>
<reference evidence="4" key="1">
    <citation type="submission" date="2021-12" db="EMBL/GenBank/DDBJ databases">
        <authorList>
            <person name="King R."/>
        </authorList>
    </citation>
    <scope>NUCLEOTIDE SEQUENCE</scope>
</reference>
<feature type="domain" description="GH16" evidence="3">
    <location>
        <begin position="144"/>
        <end position="280"/>
    </location>
</feature>
<dbReference type="InterPro" id="IPR000757">
    <property type="entry name" value="Beta-glucanase-like"/>
</dbReference>
<evidence type="ECO:0000259" key="3">
    <source>
        <dbReference type="Pfam" id="PF00722"/>
    </source>
</evidence>
<feature type="chain" id="PRO_5040438387" description="GH16 domain-containing protein" evidence="2">
    <location>
        <begin position="18"/>
        <end position="376"/>
    </location>
</feature>